<name>A0ABW0J769_9BURK</name>
<accession>A0ABW0J769</accession>
<organism evidence="1 2">
    <name type="scientific">Paraburkholderia denitrificans</name>
    <dbReference type="NCBI Taxonomy" id="694025"/>
    <lineage>
        <taxon>Bacteria</taxon>
        <taxon>Pseudomonadati</taxon>
        <taxon>Pseudomonadota</taxon>
        <taxon>Betaproteobacteria</taxon>
        <taxon>Burkholderiales</taxon>
        <taxon>Burkholderiaceae</taxon>
        <taxon>Paraburkholderia</taxon>
    </lineage>
</organism>
<gene>
    <name evidence="1" type="ORF">ACFPTO_08295</name>
</gene>
<dbReference type="Proteomes" id="UP001596103">
    <property type="component" value="Unassembled WGS sequence"/>
</dbReference>
<comment type="caution">
    <text evidence="1">The sequence shown here is derived from an EMBL/GenBank/DDBJ whole genome shotgun (WGS) entry which is preliminary data.</text>
</comment>
<sequence length="72" mass="7700">MSFMRITKCTGKNAMPNRHDEQPRKRRSWTRFALGAALTFALAGCAGLHGQPDGPDACVGPAGFCQPYFGAG</sequence>
<evidence type="ECO:0000313" key="1">
    <source>
        <dbReference type="EMBL" id="MFC5428800.1"/>
    </source>
</evidence>
<reference evidence="2" key="1">
    <citation type="journal article" date="2019" name="Int. J. Syst. Evol. Microbiol.">
        <title>The Global Catalogue of Microorganisms (GCM) 10K type strain sequencing project: providing services to taxonomists for standard genome sequencing and annotation.</title>
        <authorList>
            <consortium name="The Broad Institute Genomics Platform"/>
            <consortium name="The Broad Institute Genome Sequencing Center for Infectious Disease"/>
            <person name="Wu L."/>
            <person name="Ma J."/>
        </authorList>
    </citation>
    <scope>NUCLEOTIDE SEQUENCE [LARGE SCALE GENOMIC DNA]</scope>
    <source>
        <strain evidence="2">CCUG 56042</strain>
    </source>
</reference>
<dbReference type="EMBL" id="JBHSMP010000011">
    <property type="protein sequence ID" value="MFC5428800.1"/>
    <property type="molecule type" value="Genomic_DNA"/>
</dbReference>
<keyword evidence="2" id="KW-1185">Reference proteome</keyword>
<protein>
    <recommendedName>
        <fullName evidence="3">Lipoprotein</fullName>
    </recommendedName>
</protein>
<evidence type="ECO:0000313" key="2">
    <source>
        <dbReference type="Proteomes" id="UP001596103"/>
    </source>
</evidence>
<evidence type="ECO:0008006" key="3">
    <source>
        <dbReference type="Google" id="ProtNLM"/>
    </source>
</evidence>
<proteinExistence type="predicted"/>
<dbReference type="RefSeq" id="WP_377710754.1">
    <property type="nucleotide sequence ID" value="NZ_JBHSMP010000011.1"/>
</dbReference>